<dbReference type="OrthoDB" id="3192849at2"/>
<dbReference type="AlphaFoldDB" id="A0A3N0BJE9"/>
<accession>A0A3N0BJE9</accession>
<evidence type="ECO:0000313" key="2">
    <source>
        <dbReference type="EMBL" id="RNL48399.1"/>
    </source>
</evidence>
<feature type="domain" description="Putative Se/S carrier protein-like" evidence="1">
    <location>
        <begin position="8"/>
        <end position="75"/>
    </location>
</feature>
<evidence type="ECO:0000313" key="3">
    <source>
        <dbReference type="Proteomes" id="UP000278632"/>
    </source>
</evidence>
<evidence type="ECO:0000259" key="1">
    <source>
        <dbReference type="Pfam" id="PF11823"/>
    </source>
</evidence>
<dbReference type="Proteomes" id="UP000278632">
    <property type="component" value="Unassembled WGS sequence"/>
</dbReference>
<name>A0A3N0BJE9_9ACTN</name>
<dbReference type="Pfam" id="PF11823">
    <property type="entry name" value="Se_S_carrier"/>
    <property type="match status" value="1"/>
</dbReference>
<dbReference type="InterPro" id="IPR021778">
    <property type="entry name" value="Se/S_carrier-like"/>
</dbReference>
<gene>
    <name evidence="2" type="ORF">DMP08_01945</name>
</gene>
<organism evidence="2 3">
    <name type="scientific">Paraeggerthella hongkongensis</name>
    <dbReference type="NCBI Taxonomy" id="230658"/>
    <lineage>
        <taxon>Bacteria</taxon>
        <taxon>Bacillati</taxon>
        <taxon>Actinomycetota</taxon>
        <taxon>Coriobacteriia</taxon>
        <taxon>Eggerthellales</taxon>
        <taxon>Eggerthellaceae</taxon>
        <taxon>Paraeggerthella</taxon>
    </lineage>
</organism>
<dbReference type="RefSeq" id="WP_123191319.1">
    <property type="nucleotide sequence ID" value="NZ_QICD01000002.1"/>
</dbReference>
<keyword evidence="3" id="KW-1185">Reference proteome</keyword>
<reference evidence="3" key="1">
    <citation type="submission" date="2018-05" db="EMBL/GenBank/DDBJ databases">
        <title>Genome Sequencing of selected type strains of the family Eggerthellaceae.</title>
        <authorList>
            <person name="Danylec N."/>
            <person name="Stoll D.A."/>
            <person name="Doetsch A."/>
            <person name="Huch M."/>
        </authorList>
    </citation>
    <scope>NUCLEOTIDE SEQUENCE [LARGE SCALE GENOMIC DNA]</scope>
    <source>
        <strain evidence="3">DSM 16106</strain>
    </source>
</reference>
<protein>
    <submittedName>
        <fullName evidence="2">Phytoene dehydrogenase</fullName>
    </submittedName>
</protein>
<comment type="caution">
    <text evidence="2">The sequence shown here is derived from an EMBL/GenBank/DDBJ whole genome shotgun (WGS) entry which is preliminary data.</text>
</comment>
<dbReference type="EMBL" id="QICD01000002">
    <property type="protein sequence ID" value="RNL48399.1"/>
    <property type="molecule type" value="Genomic_DNA"/>
</dbReference>
<sequence>MRSKTPKAVATFASSSDALAVESQARSGGIPGRAIPVPSEIAAGCGIAWCVPAAERDVLEAALRERGLAFESMHEVYLY</sequence>
<proteinExistence type="predicted"/>